<feature type="binding site" evidence="5">
    <location>
        <position position="74"/>
    </location>
    <ligand>
        <name>(2E)-4-hydroxy-3-methylbut-2-enyl diphosphate</name>
        <dbReference type="ChEBI" id="CHEBI:128753"/>
    </ligand>
</feature>
<comment type="similarity">
    <text evidence="5">Belongs to the IspH family.</text>
</comment>
<feature type="binding site" evidence="5">
    <location>
        <position position="74"/>
    </location>
    <ligand>
        <name>dimethylallyl diphosphate</name>
        <dbReference type="ChEBI" id="CHEBI:57623"/>
    </ligand>
</feature>
<feature type="binding site" evidence="5">
    <location>
        <position position="261"/>
    </location>
    <ligand>
        <name>isopentenyl diphosphate</name>
        <dbReference type="ChEBI" id="CHEBI:128769"/>
    </ligand>
</feature>
<dbReference type="STRING" id="1817893.AUJ66_06405"/>
<keyword evidence="4 5" id="KW-0411">Iron-sulfur</keyword>
<dbReference type="EC" id="1.17.7.4" evidence="5"/>
<feature type="binding site" evidence="5">
    <location>
        <position position="218"/>
    </location>
    <ligand>
        <name>(2E)-4-hydroxy-3-methylbut-2-enyl diphosphate</name>
        <dbReference type="ChEBI" id="CHEBI:128753"/>
    </ligand>
</feature>
<comment type="pathway">
    <text evidence="5">Isoprenoid biosynthesis; isopentenyl diphosphate biosynthesis via DXP pathway; isopentenyl diphosphate from 1-deoxy-D-xylulose 5-phosphate: step 6/6.</text>
</comment>
<gene>
    <name evidence="5" type="primary">ispH</name>
    <name evidence="6" type="ORF">AUJ66_06405</name>
</gene>
<feature type="binding site" evidence="5">
    <location>
        <position position="162"/>
    </location>
    <ligand>
        <name>(2E)-4-hydroxy-3-methylbut-2-enyl diphosphate</name>
        <dbReference type="ChEBI" id="CHEBI:128753"/>
    </ligand>
</feature>
<feature type="binding site" evidence="5">
    <location>
        <position position="12"/>
    </location>
    <ligand>
        <name>[4Fe-4S] cluster</name>
        <dbReference type="ChEBI" id="CHEBI:49883"/>
    </ligand>
</feature>
<dbReference type="GO" id="GO:0016114">
    <property type="term" value="P:terpenoid biosynthetic process"/>
    <property type="evidence" value="ECO:0007669"/>
    <property type="project" value="UniProtKB-UniRule"/>
</dbReference>
<feature type="binding site" evidence="5">
    <location>
        <position position="124"/>
    </location>
    <ligand>
        <name>dimethylallyl diphosphate</name>
        <dbReference type="ChEBI" id="CHEBI:57623"/>
    </ligand>
</feature>
<dbReference type="GO" id="GO:0051745">
    <property type="term" value="F:4-hydroxy-3-methylbut-2-enyl diphosphate reductase activity"/>
    <property type="evidence" value="ECO:0007669"/>
    <property type="project" value="UniProtKB-UniRule"/>
</dbReference>
<feature type="binding site" evidence="5">
    <location>
        <position position="261"/>
    </location>
    <ligand>
        <name>(2E)-4-hydroxy-3-methylbut-2-enyl diphosphate</name>
        <dbReference type="ChEBI" id="CHEBI:128753"/>
    </ligand>
</feature>
<comment type="cofactor">
    <cofactor evidence="5">
        <name>[4Fe-4S] cluster</name>
        <dbReference type="ChEBI" id="CHEBI:49883"/>
    </cofactor>
    <text evidence="5">Binds 1 [4Fe-4S] cluster per subunit.</text>
</comment>
<comment type="caution">
    <text evidence="6">The sequence shown here is derived from an EMBL/GenBank/DDBJ whole genome shotgun (WGS) entry which is preliminary data.</text>
</comment>
<feature type="binding site" evidence="5">
    <location>
        <position position="74"/>
    </location>
    <ligand>
        <name>isopentenyl diphosphate</name>
        <dbReference type="ChEBI" id="CHEBI:128769"/>
    </ligand>
</feature>
<comment type="function">
    <text evidence="5">Catalyzes the conversion of 1-hydroxy-2-methyl-2-(E)-butenyl 4-diphosphate (HMBPP) into a mixture of isopentenyl diphosphate (IPP) and dimethylallyl diphosphate (DMAPP). Acts in the terminal step of the DOXP/MEP pathway for isoprenoid precursor biosynthesis.</text>
</comment>
<feature type="binding site" evidence="5">
    <location>
        <position position="218"/>
    </location>
    <ligand>
        <name>dimethylallyl diphosphate</name>
        <dbReference type="ChEBI" id="CHEBI:57623"/>
    </ligand>
</feature>
<dbReference type="EMBL" id="MNUO01000098">
    <property type="protein sequence ID" value="OIN96384.1"/>
    <property type="molecule type" value="Genomic_DNA"/>
</dbReference>
<feature type="binding site" evidence="5">
    <location>
        <position position="190"/>
    </location>
    <ligand>
        <name>[4Fe-4S] cluster</name>
        <dbReference type="ChEBI" id="CHEBI:49883"/>
    </ligand>
</feature>
<dbReference type="AlphaFoldDB" id="A0A1J4SAR0"/>
<feature type="binding site" evidence="5">
    <location>
        <position position="124"/>
    </location>
    <ligand>
        <name>isopentenyl diphosphate</name>
        <dbReference type="ChEBI" id="CHEBI:128769"/>
    </ligand>
</feature>
<dbReference type="PANTHER" id="PTHR30426">
    <property type="entry name" value="4-HYDROXY-3-METHYLBUT-2-ENYL DIPHOSPHATE REDUCTASE"/>
    <property type="match status" value="1"/>
</dbReference>
<evidence type="ECO:0000256" key="2">
    <source>
        <dbReference type="ARBA" id="ARBA00022723"/>
    </source>
</evidence>
<dbReference type="CDD" id="cd13944">
    <property type="entry name" value="lytB_ispH"/>
    <property type="match status" value="1"/>
</dbReference>
<organism evidence="6 7">
    <name type="scientific">Candidatus Desantisbacteria bacterium CG1_02_38_46</name>
    <dbReference type="NCBI Taxonomy" id="1817893"/>
    <lineage>
        <taxon>Bacteria</taxon>
        <taxon>Candidatus Desantisiibacteriota</taxon>
    </lineage>
</organism>
<evidence type="ECO:0000313" key="6">
    <source>
        <dbReference type="EMBL" id="OIN96384.1"/>
    </source>
</evidence>
<feature type="binding site" evidence="5">
    <location>
        <position position="124"/>
    </location>
    <ligand>
        <name>(2E)-4-hydroxy-3-methylbut-2-enyl diphosphate</name>
        <dbReference type="ChEBI" id="CHEBI:128753"/>
    </ligand>
</feature>
<feature type="binding site" evidence="5">
    <location>
        <position position="220"/>
    </location>
    <ligand>
        <name>(2E)-4-hydroxy-3-methylbut-2-enyl diphosphate</name>
        <dbReference type="ChEBI" id="CHEBI:128753"/>
    </ligand>
</feature>
<protein>
    <recommendedName>
        <fullName evidence="5">4-hydroxy-3-methylbut-2-enyl diphosphate reductase</fullName>
        <shortName evidence="5">HMBPP reductase</shortName>
        <ecNumber evidence="5">1.17.7.4</ecNumber>
    </recommendedName>
</protein>
<comment type="catalytic activity">
    <reaction evidence="5">
        <text>dimethylallyl diphosphate + 2 oxidized [2Fe-2S]-[ferredoxin] + H2O = (2E)-4-hydroxy-3-methylbut-2-enyl diphosphate + 2 reduced [2Fe-2S]-[ferredoxin] + 2 H(+)</text>
        <dbReference type="Rhea" id="RHEA:24825"/>
        <dbReference type="Rhea" id="RHEA-COMP:10000"/>
        <dbReference type="Rhea" id="RHEA-COMP:10001"/>
        <dbReference type="ChEBI" id="CHEBI:15377"/>
        <dbReference type="ChEBI" id="CHEBI:15378"/>
        <dbReference type="ChEBI" id="CHEBI:33737"/>
        <dbReference type="ChEBI" id="CHEBI:33738"/>
        <dbReference type="ChEBI" id="CHEBI:57623"/>
        <dbReference type="ChEBI" id="CHEBI:128753"/>
        <dbReference type="EC" id="1.17.7.4"/>
    </reaction>
</comment>
<dbReference type="UniPathway" id="UPA00056">
    <property type="reaction ID" value="UER00097"/>
</dbReference>
<dbReference type="GO" id="GO:0051539">
    <property type="term" value="F:4 iron, 4 sulfur cluster binding"/>
    <property type="evidence" value="ECO:0007669"/>
    <property type="project" value="UniProtKB-UniRule"/>
</dbReference>
<feature type="binding site" evidence="5">
    <location>
        <position position="220"/>
    </location>
    <ligand>
        <name>isopentenyl diphosphate</name>
        <dbReference type="ChEBI" id="CHEBI:128769"/>
    </ligand>
</feature>
<keyword evidence="5" id="KW-0560">Oxidoreductase</keyword>
<feature type="binding site" evidence="5">
    <location>
        <position position="42"/>
    </location>
    <ligand>
        <name>dimethylallyl diphosphate</name>
        <dbReference type="ChEBI" id="CHEBI:57623"/>
    </ligand>
</feature>
<keyword evidence="1 5" id="KW-0004">4Fe-4S</keyword>
<dbReference type="InterPro" id="IPR003451">
    <property type="entry name" value="LytB/IspH"/>
</dbReference>
<dbReference type="Gene3D" id="3.40.1010.20">
    <property type="entry name" value="4-hydroxy-3-methylbut-2-enyl diphosphate reductase, catalytic domain"/>
    <property type="match status" value="2"/>
</dbReference>
<feature type="binding site" evidence="5">
    <location>
        <position position="42"/>
    </location>
    <ligand>
        <name>isopentenyl diphosphate</name>
        <dbReference type="ChEBI" id="CHEBI:128769"/>
    </ligand>
</feature>
<comment type="caution">
    <text evidence="5">Lacks conserved residue(s) required for the propagation of feature annotation.</text>
</comment>
<feature type="active site" description="Proton donor" evidence="5">
    <location>
        <position position="126"/>
    </location>
</feature>
<accession>A0A1J4SAR0</accession>
<name>A0A1J4SAR0_9BACT</name>
<feature type="binding site" evidence="5">
    <location>
        <position position="261"/>
    </location>
    <ligand>
        <name>dimethylallyl diphosphate</name>
        <dbReference type="ChEBI" id="CHEBI:57623"/>
    </ligand>
</feature>
<keyword evidence="3 5" id="KW-0408">Iron</keyword>
<dbReference type="Gene3D" id="3.40.50.11270">
    <property type="match status" value="1"/>
</dbReference>
<feature type="binding site" evidence="5">
    <location>
        <position position="220"/>
    </location>
    <ligand>
        <name>dimethylallyl diphosphate</name>
        <dbReference type="ChEBI" id="CHEBI:57623"/>
    </ligand>
</feature>
<evidence type="ECO:0000256" key="5">
    <source>
        <dbReference type="HAMAP-Rule" id="MF_00191"/>
    </source>
</evidence>
<evidence type="ECO:0000256" key="1">
    <source>
        <dbReference type="ARBA" id="ARBA00022485"/>
    </source>
</evidence>
<feature type="binding site" evidence="5">
    <location>
        <position position="218"/>
    </location>
    <ligand>
        <name>isopentenyl diphosphate</name>
        <dbReference type="ChEBI" id="CHEBI:128769"/>
    </ligand>
</feature>
<dbReference type="GO" id="GO:0019288">
    <property type="term" value="P:isopentenyl diphosphate biosynthetic process, methylerythritol 4-phosphate pathway"/>
    <property type="evidence" value="ECO:0007669"/>
    <property type="project" value="UniProtKB-UniRule"/>
</dbReference>
<dbReference type="NCBIfam" id="TIGR00216">
    <property type="entry name" value="ispH_lytB"/>
    <property type="match status" value="1"/>
</dbReference>
<dbReference type="GO" id="GO:0050992">
    <property type="term" value="P:dimethylallyl diphosphate biosynthetic process"/>
    <property type="evidence" value="ECO:0007669"/>
    <property type="project" value="UniProtKB-UniRule"/>
</dbReference>
<keyword evidence="5" id="KW-0414">Isoprene biosynthesis</keyword>
<dbReference type="PANTHER" id="PTHR30426:SF0">
    <property type="entry name" value="4-HYDROXY-3-METHYLBUT-2-ENYL DIPHOSPHATE REDUCTASE"/>
    <property type="match status" value="1"/>
</dbReference>
<feature type="binding site" evidence="5">
    <location>
        <position position="42"/>
    </location>
    <ligand>
        <name>(2E)-4-hydroxy-3-methylbut-2-enyl diphosphate</name>
        <dbReference type="ChEBI" id="CHEBI:128753"/>
    </ligand>
</feature>
<comment type="pathway">
    <text evidence="5">Isoprenoid biosynthesis; dimethylallyl diphosphate biosynthesis; dimethylallyl diphosphate from (2E)-4-hydroxy-3-methylbutenyl diphosphate: step 1/1.</text>
</comment>
<dbReference type="UniPathway" id="UPA00059">
    <property type="reaction ID" value="UER00105"/>
</dbReference>
<feature type="binding site" evidence="5">
    <location>
        <position position="96"/>
    </location>
    <ligand>
        <name>[4Fe-4S] cluster</name>
        <dbReference type="ChEBI" id="CHEBI:49883"/>
    </ligand>
</feature>
<evidence type="ECO:0000313" key="7">
    <source>
        <dbReference type="Proteomes" id="UP000182278"/>
    </source>
</evidence>
<sequence length="283" mass="31302">MRIKLAKNVGFCFGVKRAMGLTLKALRENPGKPIYTFGPLIHNPRAIKKLKDIGVRVIHSLQNIKTGILIIPSHGLAPSIIVQARKKKLFIIDATCPYVLRSQRLAELLAKQGYRVIIVGKSSHPEIRGIIGGIKRMGKVIGKTEDLKSLPKFKKIGVITQTTESLSNFKSVIESILDKGFELKVYNTLCAHTLKRQEEARRIAKSVDLMLVIGGRNSANTSRLFEICRARVTTYQIESPDELSPDWLRGKKSIGLVSGTSTPLSAVKEVVRTCNFVAEPCCS</sequence>
<comment type="catalytic activity">
    <reaction evidence="5">
        <text>isopentenyl diphosphate + 2 oxidized [2Fe-2S]-[ferredoxin] + H2O = (2E)-4-hydroxy-3-methylbut-2-enyl diphosphate + 2 reduced [2Fe-2S]-[ferredoxin] + 2 H(+)</text>
        <dbReference type="Rhea" id="RHEA:24488"/>
        <dbReference type="Rhea" id="RHEA-COMP:10000"/>
        <dbReference type="Rhea" id="RHEA-COMP:10001"/>
        <dbReference type="ChEBI" id="CHEBI:15377"/>
        <dbReference type="ChEBI" id="CHEBI:15378"/>
        <dbReference type="ChEBI" id="CHEBI:33737"/>
        <dbReference type="ChEBI" id="CHEBI:33738"/>
        <dbReference type="ChEBI" id="CHEBI:128753"/>
        <dbReference type="ChEBI" id="CHEBI:128769"/>
        <dbReference type="EC" id="1.17.7.4"/>
    </reaction>
</comment>
<reference evidence="6 7" key="1">
    <citation type="journal article" date="2016" name="Environ. Microbiol.">
        <title>Genomic resolution of a cold subsurface aquifer community provides metabolic insights for novel microbes adapted to high CO concentrations.</title>
        <authorList>
            <person name="Probst A.J."/>
            <person name="Castelle C.J."/>
            <person name="Singh A."/>
            <person name="Brown C.T."/>
            <person name="Anantharaman K."/>
            <person name="Sharon I."/>
            <person name="Hug L.A."/>
            <person name="Burstein D."/>
            <person name="Emerson J.B."/>
            <person name="Thomas B.C."/>
            <person name="Banfield J.F."/>
        </authorList>
    </citation>
    <scope>NUCLEOTIDE SEQUENCE [LARGE SCALE GENOMIC DNA]</scope>
    <source>
        <strain evidence="6">CG1_02_38_46</strain>
    </source>
</reference>
<evidence type="ECO:0000256" key="4">
    <source>
        <dbReference type="ARBA" id="ARBA00023014"/>
    </source>
</evidence>
<evidence type="ECO:0000256" key="3">
    <source>
        <dbReference type="ARBA" id="ARBA00023004"/>
    </source>
</evidence>
<dbReference type="Pfam" id="PF02401">
    <property type="entry name" value="LYTB"/>
    <property type="match status" value="1"/>
</dbReference>
<dbReference type="HAMAP" id="MF_00191">
    <property type="entry name" value="IspH"/>
    <property type="match status" value="1"/>
</dbReference>
<proteinExistence type="inferred from homology"/>
<dbReference type="GO" id="GO:0046872">
    <property type="term" value="F:metal ion binding"/>
    <property type="evidence" value="ECO:0007669"/>
    <property type="project" value="UniProtKB-KW"/>
</dbReference>
<dbReference type="Proteomes" id="UP000182278">
    <property type="component" value="Unassembled WGS sequence"/>
</dbReference>
<keyword evidence="2 5" id="KW-0479">Metal-binding</keyword>